<dbReference type="GO" id="GO:0004029">
    <property type="term" value="F:aldehyde dehydrogenase (NAD+) activity"/>
    <property type="evidence" value="ECO:0007669"/>
    <property type="project" value="TreeGrafter"/>
</dbReference>
<evidence type="ECO:0000313" key="2">
    <source>
        <dbReference type="EMBL" id="PQA85514.1"/>
    </source>
</evidence>
<protein>
    <recommendedName>
        <fullName evidence="1">NAD-dependent epimerase/dehydratase domain-containing protein</fullName>
    </recommendedName>
</protein>
<evidence type="ECO:0000313" key="3">
    <source>
        <dbReference type="Proteomes" id="UP000239504"/>
    </source>
</evidence>
<sequence>MSGVTLVTGGAGFVGKALVERLRAQGERVRSFDLAAPVHEDDMQGSITDRDAVTRAMAGASSVFHLAGNAQLSARDDTVFDLVNHQGTILVAHSAKDAGARLVHCSSLTTLVSAKTPIGASNADETLRWTPEDMLGLYPRSKLLAEHAVEQAAREGLDAVIALPTEPLGPGDDVITPPTQMILDFANGETPAFIDCVLNFVPVDSLAEGLIAARDKGRKGERYLLGGENIPMTRLLAMIEKQTGRPAPKTRMPYWVALAAGAVDTGIVSAITGKPPKAPLTGVRLAGRQVSFSSEKAARELGWRAAPAEPALAAMLVWAREKGLLKAV</sequence>
<dbReference type="EMBL" id="PJCH01000017">
    <property type="protein sequence ID" value="PQA85514.1"/>
    <property type="molecule type" value="Genomic_DNA"/>
</dbReference>
<dbReference type="Proteomes" id="UP000239504">
    <property type="component" value="Unassembled WGS sequence"/>
</dbReference>
<dbReference type="PANTHER" id="PTHR48079:SF6">
    <property type="entry name" value="NAD(P)-BINDING DOMAIN-CONTAINING PROTEIN-RELATED"/>
    <property type="match status" value="1"/>
</dbReference>
<dbReference type="Gene3D" id="3.40.50.720">
    <property type="entry name" value="NAD(P)-binding Rossmann-like Domain"/>
    <property type="match status" value="1"/>
</dbReference>
<feature type="domain" description="NAD-dependent epimerase/dehydratase" evidence="1">
    <location>
        <begin position="6"/>
        <end position="226"/>
    </location>
</feature>
<comment type="caution">
    <text evidence="2">The sequence shown here is derived from an EMBL/GenBank/DDBJ whole genome shotgun (WGS) entry which is preliminary data.</text>
</comment>
<dbReference type="OrthoDB" id="9801785at2"/>
<accession>A0A2S7JZ35</accession>
<gene>
    <name evidence="2" type="ORF">CW354_21480</name>
</gene>
<dbReference type="AlphaFoldDB" id="A0A2S7JZ35"/>
<dbReference type="RefSeq" id="WP_104832154.1">
    <property type="nucleotide sequence ID" value="NZ_PJCH01000017.1"/>
</dbReference>
<dbReference type="InterPro" id="IPR036291">
    <property type="entry name" value="NAD(P)-bd_dom_sf"/>
</dbReference>
<name>A0A2S7JZ35_9PROT</name>
<reference evidence="2 3" key="1">
    <citation type="submission" date="2017-12" db="EMBL/GenBank/DDBJ databases">
        <authorList>
            <person name="Hurst M.R.H."/>
        </authorList>
    </citation>
    <scope>NUCLEOTIDE SEQUENCE [LARGE SCALE GENOMIC DNA]</scope>
    <source>
        <strain evidence="2 3">SY-3-19</strain>
    </source>
</reference>
<dbReference type="PANTHER" id="PTHR48079">
    <property type="entry name" value="PROTEIN YEEZ"/>
    <property type="match status" value="1"/>
</dbReference>
<dbReference type="SUPFAM" id="SSF51735">
    <property type="entry name" value="NAD(P)-binding Rossmann-fold domains"/>
    <property type="match status" value="1"/>
</dbReference>
<evidence type="ECO:0000259" key="1">
    <source>
        <dbReference type="Pfam" id="PF01370"/>
    </source>
</evidence>
<organism evidence="2 3">
    <name type="scientific">Hyphococcus luteus</name>
    <dbReference type="NCBI Taxonomy" id="2058213"/>
    <lineage>
        <taxon>Bacteria</taxon>
        <taxon>Pseudomonadati</taxon>
        <taxon>Pseudomonadota</taxon>
        <taxon>Alphaproteobacteria</taxon>
        <taxon>Parvularculales</taxon>
        <taxon>Parvularculaceae</taxon>
        <taxon>Hyphococcus</taxon>
    </lineage>
</organism>
<dbReference type="InterPro" id="IPR001509">
    <property type="entry name" value="Epimerase_deHydtase"/>
</dbReference>
<dbReference type="Pfam" id="PF01370">
    <property type="entry name" value="Epimerase"/>
    <property type="match status" value="1"/>
</dbReference>
<proteinExistence type="predicted"/>
<keyword evidence="3" id="KW-1185">Reference proteome</keyword>
<dbReference type="InterPro" id="IPR051783">
    <property type="entry name" value="NAD(P)-dependent_oxidoreduct"/>
</dbReference>
<dbReference type="GO" id="GO:0005737">
    <property type="term" value="C:cytoplasm"/>
    <property type="evidence" value="ECO:0007669"/>
    <property type="project" value="TreeGrafter"/>
</dbReference>